<dbReference type="InterPro" id="IPR011084">
    <property type="entry name" value="DRMBL"/>
</dbReference>
<organism evidence="12 13">
    <name type="scientific">Powellomyces hirtus</name>
    <dbReference type="NCBI Taxonomy" id="109895"/>
    <lineage>
        <taxon>Eukaryota</taxon>
        <taxon>Fungi</taxon>
        <taxon>Fungi incertae sedis</taxon>
        <taxon>Chytridiomycota</taxon>
        <taxon>Chytridiomycota incertae sedis</taxon>
        <taxon>Chytridiomycetes</taxon>
        <taxon>Spizellomycetales</taxon>
        <taxon>Powellomycetaceae</taxon>
        <taxon>Powellomyces</taxon>
    </lineage>
</organism>
<comment type="caution">
    <text evidence="12">The sequence shown here is derived from an EMBL/GenBank/DDBJ whole genome shotgun (WGS) entry which is preliminary data.</text>
</comment>
<dbReference type="GO" id="GO:0035312">
    <property type="term" value="F:5'-3' DNA exonuclease activity"/>
    <property type="evidence" value="ECO:0007669"/>
    <property type="project" value="TreeGrafter"/>
</dbReference>
<accession>A0A507E6P8</accession>
<proteinExistence type="inferred from homology"/>
<dbReference type="InterPro" id="IPR006642">
    <property type="entry name" value="Rad18_UBZ4"/>
</dbReference>
<dbReference type="GO" id="GO:0008270">
    <property type="term" value="F:zinc ion binding"/>
    <property type="evidence" value="ECO:0007669"/>
    <property type="project" value="UniProtKB-KW"/>
</dbReference>
<comment type="similarity">
    <text evidence="2">Belongs to the DNA repair metallo-beta-lactamase (DRMBL) family.</text>
</comment>
<keyword evidence="6" id="KW-0862">Zinc</keyword>
<feature type="region of interest" description="Disordered" evidence="10">
    <location>
        <begin position="378"/>
        <end position="410"/>
    </location>
</feature>
<feature type="region of interest" description="Disordered" evidence="10">
    <location>
        <begin position="469"/>
        <end position="512"/>
    </location>
</feature>
<gene>
    <name evidence="12" type="ORF">PhCBS80983_g02876</name>
</gene>
<name>A0A507E6P8_9FUNG</name>
<dbReference type="GO" id="GO:0003684">
    <property type="term" value="F:damaged DNA binding"/>
    <property type="evidence" value="ECO:0007669"/>
    <property type="project" value="TreeGrafter"/>
</dbReference>
<sequence>MAHVLEVKREYIKPLAMDVSHDLGDGRYVRLMDANHCPGGVFSAALRVLRTQSWKLTPFIAAAVLVFDITEAETGNVKRYVHCGDFRYYRKMNEWPGWKKLENDTDIQQVEEVMLDTTYCNARYKFPLQGSVIDAVGELCLSETQQATPCLPLAEVSGTADAVPRRNLYVVATYTIGKEKVLRVINKSLGSSVFVTTEKHAILNLLELDYLDIFVTDPRLSPVHVVTWGKLGEMVPGGWKFLPNWSFAEQYLEWVNSLLPEGEQKFTDFIGIVPTGWTWEFQKQHGASSLFYSISRPGYAERMKIYQVPYSEHSNFEELREFIAFLKPAKVIPTVVGSGRSADKLAECFRDLVDTRRRFRSGFAGLFGDYQETDRLIGGDQRSDPNTQFPTVPAENVAPSTTFDLSTSDPSFPAETTTVATATVSAEVSCPICDKQMNAELINTHLDSCLTTNTLGHMAQDLIISDTDKHATSAGSKRPLSADPSESQSAKRRSGKPAQTKLSAFFTGSPRK</sequence>
<dbReference type="GO" id="GO:0006303">
    <property type="term" value="P:double-strand break repair via nonhomologous end joining"/>
    <property type="evidence" value="ECO:0007669"/>
    <property type="project" value="TreeGrafter"/>
</dbReference>
<dbReference type="PANTHER" id="PTHR23240">
    <property type="entry name" value="DNA CROSS-LINK REPAIR PROTEIN PSO2/SNM1-RELATED"/>
    <property type="match status" value="1"/>
</dbReference>
<evidence type="ECO:0000256" key="10">
    <source>
        <dbReference type="SAM" id="MobiDB-lite"/>
    </source>
</evidence>
<keyword evidence="5 9" id="KW-0863">Zinc-finger</keyword>
<dbReference type="PANTHER" id="PTHR23240:SF6">
    <property type="entry name" value="DNA CROSS-LINK REPAIR 1A PROTEIN"/>
    <property type="match status" value="1"/>
</dbReference>
<dbReference type="Gene3D" id="3.40.50.12650">
    <property type="match status" value="1"/>
</dbReference>
<evidence type="ECO:0000256" key="2">
    <source>
        <dbReference type="ARBA" id="ARBA00010304"/>
    </source>
</evidence>
<dbReference type="PROSITE" id="PS51908">
    <property type="entry name" value="ZF_UBZ4"/>
    <property type="match status" value="1"/>
</dbReference>
<evidence type="ECO:0000256" key="8">
    <source>
        <dbReference type="ARBA" id="ARBA00023242"/>
    </source>
</evidence>
<dbReference type="SUPFAM" id="SSF56281">
    <property type="entry name" value="Metallo-hydrolase/oxidoreductase"/>
    <property type="match status" value="1"/>
</dbReference>
<protein>
    <recommendedName>
        <fullName evidence="11">UBZ4-type domain-containing protein</fullName>
    </recommendedName>
</protein>
<keyword evidence="7 9" id="KW-0234">DNA repair</keyword>
<evidence type="ECO:0000256" key="3">
    <source>
        <dbReference type="ARBA" id="ARBA00022723"/>
    </source>
</evidence>
<keyword evidence="8" id="KW-0539">Nucleus</keyword>
<dbReference type="SMART" id="SM00734">
    <property type="entry name" value="ZnF_Rad18"/>
    <property type="match status" value="1"/>
</dbReference>
<evidence type="ECO:0000256" key="4">
    <source>
        <dbReference type="ARBA" id="ARBA00022763"/>
    </source>
</evidence>
<feature type="domain" description="UBZ4-type" evidence="11">
    <location>
        <begin position="427"/>
        <end position="454"/>
    </location>
</feature>
<evidence type="ECO:0000256" key="9">
    <source>
        <dbReference type="PROSITE-ProRule" id="PRU01256"/>
    </source>
</evidence>
<evidence type="ECO:0000256" key="1">
    <source>
        <dbReference type="ARBA" id="ARBA00004123"/>
    </source>
</evidence>
<dbReference type="Proteomes" id="UP000318582">
    <property type="component" value="Unassembled WGS sequence"/>
</dbReference>
<keyword evidence="4 9" id="KW-0227">DNA damage</keyword>
<dbReference type="GO" id="GO:0005634">
    <property type="term" value="C:nucleus"/>
    <property type="evidence" value="ECO:0007669"/>
    <property type="project" value="UniProtKB-SubCell"/>
</dbReference>
<evidence type="ECO:0000313" key="13">
    <source>
        <dbReference type="Proteomes" id="UP000318582"/>
    </source>
</evidence>
<keyword evidence="13" id="KW-1185">Reference proteome</keyword>
<evidence type="ECO:0000259" key="11">
    <source>
        <dbReference type="PROSITE" id="PS51908"/>
    </source>
</evidence>
<reference evidence="12 13" key="1">
    <citation type="journal article" date="2019" name="Sci. Rep.">
        <title>Comparative genomics of chytrid fungi reveal insights into the obligate biotrophic and pathogenic lifestyle of Synchytrium endobioticum.</title>
        <authorList>
            <person name="van de Vossenberg B.T.L.H."/>
            <person name="Warris S."/>
            <person name="Nguyen H.D.T."/>
            <person name="van Gent-Pelzer M.P.E."/>
            <person name="Joly D.L."/>
            <person name="van de Geest H.C."/>
            <person name="Bonants P.J.M."/>
            <person name="Smith D.S."/>
            <person name="Levesque C.A."/>
            <person name="van der Lee T.A.J."/>
        </authorList>
    </citation>
    <scope>NUCLEOTIDE SEQUENCE [LARGE SCALE GENOMIC DNA]</scope>
    <source>
        <strain evidence="12 13">CBS 809.83</strain>
    </source>
</reference>
<dbReference type="AlphaFoldDB" id="A0A507E6P8"/>
<evidence type="ECO:0000256" key="6">
    <source>
        <dbReference type="ARBA" id="ARBA00022833"/>
    </source>
</evidence>
<dbReference type="Pfam" id="PF07522">
    <property type="entry name" value="DRMBL"/>
    <property type="match status" value="1"/>
</dbReference>
<comment type="subcellular location">
    <subcellularLocation>
        <location evidence="1">Nucleus</location>
    </subcellularLocation>
</comment>
<evidence type="ECO:0000256" key="5">
    <source>
        <dbReference type="ARBA" id="ARBA00022771"/>
    </source>
</evidence>
<keyword evidence="3" id="KW-0479">Metal-binding</keyword>
<dbReference type="EMBL" id="QEAQ01000032">
    <property type="protein sequence ID" value="TPX58798.1"/>
    <property type="molecule type" value="Genomic_DNA"/>
</dbReference>
<dbReference type="STRING" id="109895.A0A507E6P8"/>
<evidence type="ECO:0000256" key="7">
    <source>
        <dbReference type="ARBA" id="ARBA00023204"/>
    </source>
</evidence>
<evidence type="ECO:0000313" key="12">
    <source>
        <dbReference type="EMBL" id="TPX58798.1"/>
    </source>
</evidence>
<dbReference type="GO" id="GO:0036297">
    <property type="term" value="P:interstrand cross-link repair"/>
    <property type="evidence" value="ECO:0007669"/>
    <property type="project" value="TreeGrafter"/>
</dbReference>
<dbReference type="Gene3D" id="3.30.160.60">
    <property type="entry name" value="Classic Zinc Finger"/>
    <property type="match status" value="1"/>
</dbReference>
<feature type="compositionally biased region" description="Polar residues" evidence="10">
    <location>
        <begin position="398"/>
        <end position="410"/>
    </location>
</feature>
<dbReference type="InterPro" id="IPR036866">
    <property type="entry name" value="RibonucZ/Hydroxyglut_hydro"/>
</dbReference>